<dbReference type="PRINTS" id="PR00385">
    <property type="entry name" value="P450"/>
</dbReference>
<dbReference type="PRINTS" id="PR00465">
    <property type="entry name" value="EP450IV"/>
</dbReference>
<organism evidence="10 11">
    <name type="scientific">Fistulina hepatica ATCC 64428</name>
    <dbReference type="NCBI Taxonomy" id="1128425"/>
    <lineage>
        <taxon>Eukaryota</taxon>
        <taxon>Fungi</taxon>
        <taxon>Dikarya</taxon>
        <taxon>Basidiomycota</taxon>
        <taxon>Agaricomycotina</taxon>
        <taxon>Agaricomycetes</taxon>
        <taxon>Agaricomycetidae</taxon>
        <taxon>Agaricales</taxon>
        <taxon>Fistulinaceae</taxon>
        <taxon>Fistulina</taxon>
    </lineage>
</organism>
<protein>
    <submittedName>
        <fullName evidence="10">Cytochrome P450</fullName>
    </submittedName>
</protein>
<dbReference type="InterPro" id="IPR001128">
    <property type="entry name" value="Cyt_P450"/>
</dbReference>
<feature type="binding site" description="axial binding residue" evidence="8">
    <location>
        <position position="497"/>
    </location>
    <ligand>
        <name>heme</name>
        <dbReference type="ChEBI" id="CHEBI:30413"/>
    </ligand>
    <ligandPart>
        <name>Fe</name>
        <dbReference type="ChEBI" id="CHEBI:18248"/>
    </ligandPart>
</feature>
<comment type="cofactor">
    <cofactor evidence="1 8">
        <name>heme</name>
        <dbReference type="ChEBI" id="CHEBI:30413"/>
    </cofactor>
</comment>
<dbReference type="GO" id="GO:0020037">
    <property type="term" value="F:heme binding"/>
    <property type="evidence" value="ECO:0007669"/>
    <property type="project" value="InterPro"/>
</dbReference>
<dbReference type="Pfam" id="PF00067">
    <property type="entry name" value="p450"/>
    <property type="match status" value="1"/>
</dbReference>
<keyword evidence="5" id="KW-0560">Oxidoreductase</keyword>
<dbReference type="InterPro" id="IPR002403">
    <property type="entry name" value="Cyt_P450_E_grp-IV"/>
</dbReference>
<keyword evidence="11" id="KW-1185">Reference proteome</keyword>
<keyword evidence="7" id="KW-0503">Monooxygenase</keyword>
<dbReference type="PANTHER" id="PTHR24305:SF187">
    <property type="entry name" value="P450, PUTATIVE (EUROFUNG)-RELATED"/>
    <property type="match status" value="1"/>
</dbReference>
<keyword evidence="6 8" id="KW-0408">Iron</keyword>
<proteinExistence type="inferred from homology"/>
<dbReference type="OrthoDB" id="6692864at2759"/>
<gene>
    <name evidence="10" type="ORF">FISHEDRAFT_48867</name>
</gene>
<evidence type="ECO:0000256" key="1">
    <source>
        <dbReference type="ARBA" id="ARBA00001971"/>
    </source>
</evidence>
<evidence type="ECO:0000313" key="11">
    <source>
        <dbReference type="Proteomes" id="UP000054144"/>
    </source>
</evidence>
<dbReference type="SUPFAM" id="SSF48264">
    <property type="entry name" value="Cytochrome P450"/>
    <property type="match status" value="1"/>
</dbReference>
<evidence type="ECO:0000256" key="8">
    <source>
        <dbReference type="PIRSR" id="PIRSR602403-1"/>
    </source>
</evidence>
<dbReference type="Gene3D" id="1.10.630.10">
    <property type="entry name" value="Cytochrome P450"/>
    <property type="match status" value="1"/>
</dbReference>
<evidence type="ECO:0000256" key="4">
    <source>
        <dbReference type="ARBA" id="ARBA00022723"/>
    </source>
</evidence>
<dbReference type="GO" id="GO:0016705">
    <property type="term" value="F:oxidoreductase activity, acting on paired donors, with incorporation or reduction of molecular oxygen"/>
    <property type="evidence" value="ECO:0007669"/>
    <property type="project" value="InterPro"/>
</dbReference>
<keyword evidence="4 8" id="KW-0479">Metal-binding</keyword>
<dbReference type="CDD" id="cd11061">
    <property type="entry name" value="CYP67-like"/>
    <property type="match status" value="1"/>
</dbReference>
<comment type="similarity">
    <text evidence="3">Belongs to the cytochrome P450 family.</text>
</comment>
<dbReference type="InterPro" id="IPR050121">
    <property type="entry name" value="Cytochrome_P450_monoxygenase"/>
</dbReference>
<dbReference type="AlphaFoldDB" id="A0A0D7A4E4"/>
<sequence>MKSVQVTYLIFKRYEPETPLPLVLFLGVVPGALSWLHLDLSQDAPHVVAHISSTYTAFYAIVLLCIVIYRISPFHPLASYPGPFLHKLSKFRMVWVLFQRRHRCLGVDVRYYQSLHQEYGVSILTGPNELSIVDADAIGPILGGKGFPKGPFWDGRVAPGVTRSLISERDPVEHQRRRRTWNRAFSQTSLQGYEDILRERTLQFVATLETLQGSLDLDQWISFYTFDFMGDMAFRGGFELIRHGEDHTGVVELMDTAFLRNNMTAHVPYTLRYLVMLPSGSHNTKFMDFASERVAIRRREGALRKDLFHHLIDEEGIEPMPPPMNELMSDGLLAIVAGSDTTSHVLVNLFQFIMTHPATYARLQAEIDSAFPPGALPYDTHKQADMPYLEAVINETMRLQPPLPNGAQRSTQRIGARMVGNHFIPAGTQVQINTYALQRDPRYFYPCPEDFFPDRWLEPIQWTPEFREHVTAGEKSGRPFVHDVRAFVPFSFGPAMCVGRPLAYMQMRMVVCAIMRRFHMRIAPGSDLKDYAIAGRGILPTILTPRSSR</sequence>
<name>A0A0D7A4E4_9AGAR</name>
<dbReference type="GO" id="GO:0005506">
    <property type="term" value="F:iron ion binding"/>
    <property type="evidence" value="ECO:0007669"/>
    <property type="project" value="InterPro"/>
</dbReference>
<keyword evidence="8" id="KW-0349">Heme</keyword>
<evidence type="ECO:0000256" key="2">
    <source>
        <dbReference type="ARBA" id="ARBA00005179"/>
    </source>
</evidence>
<evidence type="ECO:0000256" key="7">
    <source>
        <dbReference type="ARBA" id="ARBA00023033"/>
    </source>
</evidence>
<accession>A0A0D7A4E4</accession>
<evidence type="ECO:0000256" key="6">
    <source>
        <dbReference type="ARBA" id="ARBA00023004"/>
    </source>
</evidence>
<evidence type="ECO:0000256" key="5">
    <source>
        <dbReference type="ARBA" id="ARBA00023002"/>
    </source>
</evidence>
<keyword evidence="9" id="KW-0812">Transmembrane</keyword>
<evidence type="ECO:0000313" key="10">
    <source>
        <dbReference type="EMBL" id="KIY45688.1"/>
    </source>
</evidence>
<keyword evidence="9" id="KW-1133">Transmembrane helix</keyword>
<dbReference type="GO" id="GO:0004497">
    <property type="term" value="F:monooxygenase activity"/>
    <property type="evidence" value="ECO:0007669"/>
    <property type="project" value="UniProtKB-KW"/>
</dbReference>
<reference evidence="10 11" key="1">
    <citation type="journal article" date="2015" name="Fungal Genet. Biol.">
        <title>Evolution of novel wood decay mechanisms in Agaricales revealed by the genome sequences of Fistulina hepatica and Cylindrobasidium torrendii.</title>
        <authorList>
            <person name="Floudas D."/>
            <person name="Held B.W."/>
            <person name="Riley R."/>
            <person name="Nagy L.G."/>
            <person name="Koehler G."/>
            <person name="Ransdell A.S."/>
            <person name="Younus H."/>
            <person name="Chow J."/>
            <person name="Chiniquy J."/>
            <person name="Lipzen A."/>
            <person name="Tritt A."/>
            <person name="Sun H."/>
            <person name="Haridas S."/>
            <person name="LaButti K."/>
            <person name="Ohm R.A."/>
            <person name="Kues U."/>
            <person name="Blanchette R.A."/>
            <person name="Grigoriev I.V."/>
            <person name="Minto R.E."/>
            <person name="Hibbett D.S."/>
        </authorList>
    </citation>
    <scope>NUCLEOTIDE SEQUENCE [LARGE SCALE GENOMIC DNA]</scope>
    <source>
        <strain evidence="10 11">ATCC 64428</strain>
    </source>
</reference>
<keyword evidence="9" id="KW-0472">Membrane</keyword>
<evidence type="ECO:0000256" key="9">
    <source>
        <dbReference type="SAM" id="Phobius"/>
    </source>
</evidence>
<dbReference type="EMBL" id="KN882046">
    <property type="protein sequence ID" value="KIY45688.1"/>
    <property type="molecule type" value="Genomic_DNA"/>
</dbReference>
<feature type="transmembrane region" description="Helical" evidence="9">
    <location>
        <begin position="20"/>
        <end position="38"/>
    </location>
</feature>
<dbReference type="Proteomes" id="UP000054144">
    <property type="component" value="Unassembled WGS sequence"/>
</dbReference>
<dbReference type="InterPro" id="IPR036396">
    <property type="entry name" value="Cyt_P450_sf"/>
</dbReference>
<comment type="pathway">
    <text evidence="2">Secondary metabolite biosynthesis.</text>
</comment>
<evidence type="ECO:0000256" key="3">
    <source>
        <dbReference type="ARBA" id="ARBA00010617"/>
    </source>
</evidence>
<feature type="transmembrane region" description="Helical" evidence="9">
    <location>
        <begin position="50"/>
        <end position="69"/>
    </location>
</feature>
<dbReference type="PANTHER" id="PTHR24305">
    <property type="entry name" value="CYTOCHROME P450"/>
    <property type="match status" value="1"/>
</dbReference>